<proteinExistence type="predicted"/>
<reference evidence="1 2" key="1">
    <citation type="submission" date="2019-06" db="EMBL/GenBank/DDBJ databases">
        <title>Genome Sequence of the Brown Rot Fungal Pathogen Monilinia fructicola.</title>
        <authorList>
            <person name="De Miccolis Angelini R.M."/>
            <person name="Landi L."/>
            <person name="Abate D."/>
            <person name="Pollastro S."/>
            <person name="Romanazzi G."/>
            <person name="Faretra F."/>
        </authorList>
    </citation>
    <scope>NUCLEOTIDE SEQUENCE [LARGE SCALE GENOMIC DNA]</scope>
    <source>
        <strain evidence="1 2">Mfrc123</strain>
    </source>
</reference>
<evidence type="ECO:0000313" key="2">
    <source>
        <dbReference type="Proteomes" id="UP000322873"/>
    </source>
</evidence>
<comment type="caution">
    <text evidence="1">The sequence shown here is derived from an EMBL/GenBank/DDBJ whole genome shotgun (WGS) entry which is preliminary data.</text>
</comment>
<sequence length="130" mass="14627">MYTIRDPYILKTPKNRHPVLDGIEAIRSAKGPEGSPVRRTTPLKPSLFQCSIQDARTLIPSIRRPVRQSVNQPREPNYLLMTDDISFVLCCNATFLSLPIGANRQFHIFTKPLPEGLHETLFLSILSVGS</sequence>
<gene>
    <name evidence="1" type="ORF">EYC84_003458</name>
</gene>
<organism evidence="1 2">
    <name type="scientific">Monilinia fructicola</name>
    <name type="common">Brown rot fungus</name>
    <name type="synonym">Ciboria fructicola</name>
    <dbReference type="NCBI Taxonomy" id="38448"/>
    <lineage>
        <taxon>Eukaryota</taxon>
        <taxon>Fungi</taxon>
        <taxon>Dikarya</taxon>
        <taxon>Ascomycota</taxon>
        <taxon>Pezizomycotina</taxon>
        <taxon>Leotiomycetes</taxon>
        <taxon>Helotiales</taxon>
        <taxon>Sclerotiniaceae</taxon>
        <taxon>Monilinia</taxon>
    </lineage>
</organism>
<protein>
    <submittedName>
        <fullName evidence="1">Uncharacterized protein</fullName>
    </submittedName>
</protein>
<evidence type="ECO:0000313" key="1">
    <source>
        <dbReference type="EMBL" id="KAA8572900.1"/>
    </source>
</evidence>
<accession>A0A5M9JW94</accession>
<keyword evidence="2" id="KW-1185">Reference proteome</keyword>
<dbReference type="Proteomes" id="UP000322873">
    <property type="component" value="Unassembled WGS sequence"/>
</dbReference>
<name>A0A5M9JW94_MONFR</name>
<dbReference type="AlphaFoldDB" id="A0A5M9JW94"/>
<dbReference type="EMBL" id="VICG01000004">
    <property type="protein sequence ID" value="KAA8572900.1"/>
    <property type="molecule type" value="Genomic_DNA"/>
</dbReference>